<organism evidence="2 3">
    <name type="scientific">miniopterid betaherpesvirus 1</name>
    <dbReference type="NCBI Taxonomy" id="3070189"/>
    <lineage>
        <taxon>Viruses</taxon>
        <taxon>Duplodnaviria</taxon>
        <taxon>Heunggongvirae</taxon>
        <taxon>Peploviricota</taxon>
        <taxon>Herviviricetes</taxon>
        <taxon>Herpesvirales</taxon>
        <taxon>Orthoherpesviridae</taxon>
        <taxon>Betaherpesvirinae</taxon>
        <taxon>Quwivirus</taxon>
        <taxon>Quwivirus miniopteridbeta1</taxon>
    </lineage>
</organism>
<name>I3VQF6_9BETA</name>
<dbReference type="InterPro" id="IPR003360">
    <property type="entry name" value="US22-like"/>
</dbReference>
<dbReference type="Proteomes" id="UP000103899">
    <property type="component" value="Segment"/>
</dbReference>
<evidence type="ECO:0000313" key="3">
    <source>
        <dbReference type="Proteomes" id="UP000103899"/>
    </source>
</evidence>
<dbReference type="RefSeq" id="YP_010797189.1">
    <property type="nucleotide sequence ID" value="NC_076129.1"/>
</dbReference>
<dbReference type="KEGG" id="vg:80534892"/>
<evidence type="ECO:0000256" key="1">
    <source>
        <dbReference type="SAM" id="MobiDB-lite"/>
    </source>
</evidence>
<accession>I3VQF6</accession>
<evidence type="ECO:0000313" key="2">
    <source>
        <dbReference type="EMBL" id="AFK84000.1"/>
    </source>
</evidence>
<sequence length="511" mass="58017">MNPEPRNRVLTEQIAVSKVINLVGQKHDCLSSPSTVSDKVSFLVALESFRGLFVRQHDESAIVKYVLQMEDTLIRMRNPANWYLRYKTISKIPALWGRDFNQYMCCKNDMVTLGTMMFERESMRFQELKCILLMSSVGQLYLYEWESDGLSMVAQDLCELAERGLCRCESVYRFPGAPQITTDPKDIVDAFVAANQSSGRDVSMIAAKHAGRHVFLKTPGRDIECVQLSGNNVQLRRVCPYSDMTNLQFLQFKSYVQDTLCCPWHPLGNVGDHRDGIFQARSLLLTDTFGVVYAMPLLTCRVIRLADDMRMLFRIGLAKSIDIIRFDRNERGQMRLENDVTCPHWNRYPLRSLIENGRPPSADDLTNRLECIFYQTLHDMRPTPKMLDPIPAEDLQCGLKQVMTLGDVTVESLASFFKNGPWSEEDMKLVYGKNFRCPLRRDEPQNPPDGDSTAQGRGAVSDTQGEWDVDDVAKTFSEKDVHIARIGAAFAFAATRRGRPVPPIPPAPSFT</sequence>
<dbReference type="EMBL" id="JQ805139">
    <property type="protein sequence ID" value="AFK84000.1"/>
    <property type="molecule type" value="Genomic_DNA"/>
</dbReference>
<proteinExistence type="predicted"/>
<feature type="region of interest" description="Disordered" evidence="1">
    <location>
        <begin position="438"/>
        <end position="466"/>
    </location>
</feature>
<dbReference type="Pfam" id="PF02393">
    <property type="entry name" value="US22"/>
    <property type="match status" value="2"/>
</dbReference>
<dbReference type="GeneID" id="80534892"/>
<keyword evidence="3" id="KW-1185">Reference proteome</keyword>
<protein>
    <submittedName>
        <fullName evidence="2">B154</fullName>
    </submittedName>
</protein>
<reference evidence="2 3" key="1">
    <citation type="journal article" date="2012" name="J. Virol.">
        <title>A Novel Bat Herpesvirus Encodes Homologues of Major Histocompatibility Complex Classes I and II, C-Type Lectin, and a Unique Family of Immune-Related Genes.</title>
        <authorList>
            <person name="Zhang H."/>
            <person name="Todd S."/>
            <person name="Tachedjian M."/>
            <person name="Barr J.A."/>
            <person name="Luo M."/>
            <person name="Yu M."/>
            <person name="Marsh G.A."/>
            <person name="Crameri G."/>
            <person name="Wang L.F."/>
        </authorList>
    </citation>
    <scope>NUCLEOTIDE SEQUENCE [LARGE SCALE GENOMIC DNA]</scope>
    <source>
        <strain evidence="2">B7D8</strain>
    </source>
</reference>